<dbReference type="InterPro" id="IPR035979">
    <property type="entry name" value="RBD_domain_sf"/>
</dbReference>
<protein>
    <submittedName>
        <fullName evidence="3">Putative type-2 histone deacetylase 1-like protein</fullName>
    </submittedName>
</protein>
<dbReference type="AlphaFoldDB" id="A0A2M4ACH8"/>
<name>A0A2M4ACH8_9DIPT</name>
<dbReference type="InterPro" id="IPR012677">
    <property type="entry name" value="Nucleotide-bd_a/b_plait_sf"/>
</dbReference>
<keyword evidence="1" id="KW-0694">RNA-binding</keyword>
<dbReference type="GO" id="GO:0003723">
    <property type="term" value="F:RNA binding"/>
    <property type="evidence" value="ECO:0007669"/>
    <property type="project" value="UniProtKB-KW"/>
</dbReference>
<dbReference type="PANTHER" id="PTHR10501">
    <property type="entry name" value="U1 SMALL NUCLEAR RIBONUCLEOPROTEIN A/U2 SMALL NUCLEAR RIBONUCLEOPROTEIN B"/>
    <property type="match status" value="1"/>
</dbReference>
<evidence type="ECO:0000313" key="3">
    <source>
        <dbReference type="EMBL" id="MBW38460.1"/>
    </source>
</evidence>
<accession>A0A2M4ACH8</accession>
<reference evidence="3" key="1">
    <citation type="submission" date="2018-01" db="EMBL/GenBank/DDBJ databases">
        <title>An insight into the sialome of Amazonian anophelines.</title>
        <authorList>
            <person name="Ribeiro J.M."/>
            <person name="Scarpassa V."/>
            <person name="Calvo E."/>
        </authorList>
    </citation>
    <scope>NUCLEOTIDE SEQUENCE</scope>
    <source>
        <tissue evidence="3">Salivary glands</tissue>
    </source>
</reference>
<dbReference type="SUPFAM" id="SSF54928">
    <property type="entry name" value="RNA-binding domain, RBD"/>
    <property type="match status" value="1"/>
</dbReference>
<sequence>MPHPSAIHPASMHVSAGLPANHFLPSPALASPVGSTAGGQQPPNPPLAANAPCSTLFVANLGQFVSEHELKEIFASLPGFCRLRLHTKGTAATTAAAAAAAAATAAAAAATSVGGGALNNINGNILTSNGLNGVYRHCTTTATIPNHHNLSTNGPALTSTTTSSITSAVVAAAANNNNHQHHANGAMPPVPVAFVEFKDVVSAAAAMAALQGKFLLSSDRGAMRIEFAKSKMAADIPSHQFYAQNHHHQAQLREGGGYGAKNGTSFGEEE</sequence>
<organism evidence="3">
    <name type="scientific">Anopheles triannulatus</name>
    <dbReference type="NCBI Taxonomy" id="58253"/>
    <lineage>
        <taxon>Eukaryota</taxon>
        <taxon>Metazoa</taxon>
        <taxon>Ecdysozoa</taxon>
        <taxon>Arthropoda</taxon>
        <taxon>Hexapoda</taxon>
        <taxon>Insecta</taxon>
        <taxon>Pterygota</taxon>
        <taxon>Neoptera</taxon>
        <taxon>Endopterygota</taxon>
        <taxon>Diptera</taxon>
        <taxon>Nematocera</taxon>
        <taxon>Culicoidea</taxon>
        <taxon>Culicidae</taxon>
        <taxon>Anophelinae</taxon>
        <taxon>Anopheles</taxon>
    </lineage>
</organism>
<dbReference type="EMBL" id="GGFK01005139">
    <property type="protein sequence ID" value="MBW38460.1"/>
    <property type="molecule type" value="Transcribed_RNA"/>
</dbReference>
<evidence type="ECO:0000256" key="2">
    <source>
        <dbReference type="SAM" id="MobiDB-lite"/>
    </source>
</evidence>
<dbReference type="Gene3D" id="3.30.70.330">
    <property type="match status" value="1"/>
</dbReference>
<evidence type="ECO:0000256" key="1">
    <source>
        <dbReference type="ARBA" id="ARBA00022884"/>
    </source>
</evidence>
<feature type="region of interest" description="Disordered" evidence="2">
    <location>
        <begin position="250"/>
        <end position="270"/>
    </location>
</feature>
<proteinExistence type="predicted"/>